<accession>A0A8R1ES99</accession>
<proteinExistence type="predicted"/>
<feature type="region of interest" description="Disordered" evidence="1">
    <location>
        <begin position="1"/>
        <end position="48"/>
    </location>
</feature>
<name>A0A8R1ES99_CAEJA</name>
<reference evidence="2" key="2">
    <citation type="submission" date="2022-06" db="UniProtKB">
        <authorList>
            <consortium name="EnsemblMetazoa"/>
        </authorList>
    </citation>
    <scope>IDENTIFICATION</scope>
    <source>
        <strain evidence="2">DF5081</strain>
    </source>
</reference>
<evidence type="ECO:0000313" key="2">
    <source>
        <dbReference type="EnsemblMetazoa" id="CJA40925.1"/>
    </source>
</evidence>
<sequence length="189" mass="20811">MASVDVDVADNSDITDNSPPSKRDRITKEAVKRGRPPKTVGRPPKATGLTAQPSIILSMMSRVAKLETTVSELVAAKESLEKNVKEQGDTIRSLHASLPAQENTTLRMYHKIITNEYHFPSLSVYVKQSRSSRFPYMLTACGKSSKGFLHANLSLWNHVAKLMPKRLHPKAFAARLGAIPLAILTPHST</sequence>
<keyword evidence="3" id="KW-1185">Reference proteome</keyword>
<evidence type="ECO:0000256" key="1">
    <source>
        <dbReference type="SAM" id="MobiDB-lite"/>
    </source>
</evidence>
<protein>
    <submittedName>
        <fullName evidence="2">Uncharacterized protein</fullName>
    </submittedName>
</protein>
<organism evidence="2 3">
    <name type="scientific">Caenorhabditis japonica</name>
    <dbReference type="NCBI Taxonomy" id="281687"/>
    <lineage>
        <taxon>Eukaryota</taxon>
        <taxon>Metazoa</taxon>
        <taxon>Ecdysozoa</taxon>
        <taxon>Nematoda</taxon>
        <taxon>Chromadorea</taxon>
        <taxon>Rhabditida</taxon>
        <taxon>Rhabditina</taxon>
        <taxon>Rhabditomorpha</taxon>
        <taxon>Rhabditoidea</taxon>
        <taxon>Rhabditidae</taxon>
        <taxon>Peloderinae</taxon>
        <taxon>Caenorhabditis</taxon>
    </lineage>
</organism>
<evidence type="ECO:0000313" key="3">
    <source>
        <dbReference type="Proteomes" id="UP000005237"/>
    </source>
</evidence>
<feature type="compositionally biased region" description="Low complexity" evidence="1">
    <location>
        <begin position="1"/>
        <end position="12"/>
    </location>
</feature>
<dbReference type="AlphaFoldDB" id="A0A8R1ES99"/>
<dbReference type="EnsemblMetazoa" id="CJA40925.1">
    <property type="protein sequence ID" value="CJA40925.1"/>
    <property type="gene ID" value="WBGene00216773"/>
</dbReference>
<reference evidence="3" key="1">
    <citation type="submission" date="2010-08" db="EMBL/GenBank/DDBJ databases">
        <authorList>
            <consortium name="Caenorhabditis japonica Sequencing Consortium"/>
            <person name="Wilson R.K."/>
        </authorList>
    </citation>
    <scope>NUCLEOTIDE SEQUENCE [LARGE SCALE GENOMIC DNA]</scope>
    <source>
        <strain evidence="3">DF5081</strain>
    </source>
</reference>
<feature type="compositionally biased region" description="Basic and acidic residues" evidence="1">
    <location>
        <begin position="21"/>
        <end position="32"/>
    </location>
</feature>
<dbReference type="Proteomes" id="UP000005237">
    <property type="component" value="Unassembled WGS sequence"/>
</dbReference>